<organism evidence="1 2">
    <name type="scientific">Streptomyces tanashiensis</name>
    <dbReference type="NCBI Taxonomy" id="67367"/>
    <lineage>
        <taxon>Bacteria</taxon>
        <taxon>Bacillati</taxon>
        <taxon>Actinomycetota</taxon>
        <taxon>Actinomycetes</taxon>
        <taxon>Kitasatosporales</taxon>
        <taxon>Streptomycetaceae</taxon>
        <taxon>Streptomyces</taxon>
    </lineage>
</organism>
<dbReference type="InterPro" id="IPR013320">
    <property type="entry name" value="ConA-like_dom_sf"/>
</dbReference>
<gene>
    <name evidence="1" type="ORF">LDH80_35560</name>
</gene>
<dbReference type="Gene3D" id="2.60.120.200">
    <property type="match status" value="2"/>
</dbReference>
<dbReference type="EMBL" id="CP084204">
    <property type="protein sequence ID" value="UZX25689.1"/>
    <property type="molecule type" value="Genomic_DNA"/>
</dbReference>
<keyword evidence="2" id="KW-1185">Reference proteome</keyword>
<sequence>MKGCATVTVPTPGAGGWKLNGSARISGDGLQLTQASASQRGSAVWPVPVLTDGLKASFTTVIGGGTGADGLRFSLLDPARTTQSALGGVGGGLGYAGLPGVAVAFDTFRNPGDPSADFIGIATGGSGWTYHGSAALSGTELVLTPAQTYLKGSAIQATAVPSARLRARFTATLSGGTGADGLALLLLDATRTTPTALGGGGGGARVIDVAVTLPRNVLVGFSGTTGGLTDRHVVAGVRVGY</sequence>
<name>A0ABY6R9T2_9ACTN</name>
<dbReference type="RefSeq" id="WP_267260062.1">
    <property type="nucleotide sequence ID" value="NZ_CP084204.1"/>
</dbReference>
<reference evidence="1" key="1">
    <citation type="submission" date="2021-09" db="EMBL/GenBank/DDBJ databases">
        <title>Complete genome sequence and metabolic characterization of Streptomyces tanashiensis DSM 731 the producer of antibacterial Kalafungin and diverse secondary metabolites.</title>
        <authorList>
            <person name="Abbasi M.N."/>
            <person name="Anwar M.N."/>
            <person name="Alam K."/>
            <person name="Shoaib M."/>
            <person name="Lin Z."/>
            <person name="Hayat M."/>
            <person name="Ali M.I."/>
            <person name="Malik H.M.T."/>
            <person name="Ahmed I."/>
            <person name="Li A."/>
            <person name="Hailong Wang H."/>
            <person name="Zhang Y."/>
        </authorList>
    </citation>
    <scope>NUCLEOTIDE SEQUENCE</scope>
    <source>
        <strain evidence="1">Kala</strain>
    </source>
</reference>
<dbReference type="PANTHER" id="PTHR12223">
    <property type="entry name" value="VESICULAR MANNOSE-BINDING LECTIN"/>
    <property type="match status" value="1"/>
</dbReference>
<dbReference type="SUPFAM" id="SSF49899">
    <property type="entry name" value="Concanavalin A-like lectins/glucanases"/>
    <property type="match status" value="2"/>
</dbReference>
<accession>A0ABY6R9T2</accession>
<proteinExistence type="predicted"/>
<protein>
    <submittedName>
        <fullName evidence="1">Uncharacterized protein</fullName>
    </submittedName>
</protein>
<evidence type="ECO:0000313" key="1">
    <source>
        <dbReference type="EMBL" id="UZX25689.1"/>
    </source>
</evidence>
<dbReference type="Proteomes" id="UP001164506">
    <property type="component" value="Chromosome"/>
</dbReference>
<dbReference type="InterPro" id="IPR051136">
    <property type="entry name" value="Intracellular_Lectin-GPT"/>
</dbReference>
<evidence type="ECO:0000313" key="2">
    <source>
        <dbReference type="Proteomes" id="UP001164506"/>
    </source>
</evidence>
<dbReference type="GeneID" id="95604870"/>